<name>I8WN16_9BACT</name>
<comment type="caution">
    <text evidence="1">The sequence shown here is derived from an EMBL/GenBank/DDBJ whole genome shotgun (WGS) entry which is preliminary data.</text>
</comment>
<dbReference type="Proteomes" id="UP000004019">
    <property type="component" value="Unassembled WGS sequence"/>
</dbReference>
<sequence length="30" mass="3266">MNEGMSGFCCVITDSVILSHGEGSCENKWM</sequence>
<accession>I8WN16</accession>
<organism evidence="1 2">
    <name type="scientific">Phocaeicola dorei CL03T12C01</name>
    <dbReference type="NCBI Taxonomy" id="997877"/>
    <lineage>
        <taxon>Bacteria</taxon>
        <taxon>Pseudomonadati</taxon>
        <taxon>Bacteroidota</taxon>
        <taxon>Bacteroidia</taxon>
        <taxon>Bacteroidales</taxon>
        <taxon>Bacteroidaceae</taxon>
        <taxon>Phocaeicola</taxon>
    </lineage>
</organism>
<evidence type="ECO:0000313" key="1">
    <source>
        <dbReference type="EMBL" id="EIY39985.1"/>
    </source>
</evidence>
<dbReference type="AlphaFoldDB" id="I8WN16"/>
<gene>
    <name evidence="1" type="ORF">HMPREF1065_01273</name>
</gene>
<dbReference type="HOGENOM" id="CLU_3402045_0_0_10"/>
<proteinExistence type="predicted"/>
<evidence type="ECO:0000313" key="2">
    <source>
        <dbReference type="Proteomes" id="UP000004019"/>
    </source>
</evidence>
<reference evidence="1 2" key="1">
    <citation type="submission" date="2012-02" db="EMBL/GenBank/DDBJ databases">
        <title>The Genome Sequence of Bacteroides dorei CL03T12C01.</title>
        <authorList>
            <consortium name="The Broad Institute Genome Sequencing Platform"/>
            <person name="Earl A."/>
            <person name="Ward D."/>
            <person name="Feldgarden M."/>
            <person name="Gevers D."/>
            <person name="Zitomersky N.L."/>
            <person name="Coyne M.J."/>
            <person name="Comstock L.E."/>
            <person name="Young S.K."/>
            <person name="Zeng Q."/>
            <person name="Gargeya S."/>
            <person name="Fitzgerald M."/>
            <person name="Haas B."/>
            <person name="Abouelleil A."/>
            <person name="Alvarado L."/>
            <person name="Arachchi H.M."/>
            <person name="Berlin A."/>
            <person name="Chapman S.B."/>
            <person name="Gearin G."/>
            <person name="Goldberg J."/>
            <person name="Griggs A."/>
            <person name="Gujja S."/>
            <person name="Hansen M."/>
            <person name="Heiman D."/>
            <person name="Howarth C."/>
            <person name="Larimer J."/>
            <person name="Lui A."/>
            <person name="MacDonald P.J.P."/>
            <person name="McCowen C."/>
            <person name="Montmayeur A."/>
            <person name="Murphy C."/>
            <person name="Neiman D."/>
            <person name="Pearson M."/>
            <person name="Priest M."/>
            <person name="Roberts A."/>
            <person name="Saif S."/>
            <person name="Shea T."/>
            <person name="Sisk P."/>
            <person name="Stolte C."/>
            <person name="Sykes S."/>
            <person name="Wortman J."/>
            <person name="Nusbaum C."/>
            <person name="Birren B."/>
        </authorList>
    </citation>
    <scope>NUCLEOTIDE SEQUENCE [LARGE SCALE GENOMIC DNA]</scope>
    <source>
        <strain evidence="1 2">CL03T12C01</strain>
    </source>
</reference>
<dbReference type="EMBL" id="AGXI01000006">
    <property type="protein sequence ID" value="EIY39985.1"/>
    <property type="molecule type" value="Genomic_DNA"/>
</dbReference>
<protein>
    <submittedName>
        <fullName evidence="1">Uncharacterized protein</fullName>
    </submittedName>
</protein>